<accession>A0A6V7WB74</accession>
<organism evidence="1 2">
    <name type="scientific">Meloidogyne enterolobii</name>
    <name type="common">Root-knot nematode worm</name>
    <name type="synonym">Meloidogyne mayaguensis</name>
    <dbReference type="NCBI Taxonomy" id="390850"/>
    <lineage>
        <taxon>Eukaryota</taxon>
        <taxon>Metazoa</taxon>
        <taxon>Ecdysozoa</taxon>
        <taxon>Nematoda</taxon>
        <taxon>Chromadorea</taxon>
        <taxon>Rhabditida</taxon>
        <taxon>Tylenchina</taxon>
        <taxon>Tylenchomorpha</taxon>
        <taxon>Tylenchoidea</taxon>
        <taxon>Meloidogynidae</taxon>
        <taxon>Meloidogyninae</taxon>
        <taxon>Meloidogyne</taxon>
    </lineage>
</organism>
<evidence type="ECO:0000313" key="1">
    <source>
        <dbReference type="EMBL" id="CAD2184456.1"/>
    </source>
</evidence>
<dbReference type="Proteomes" id="UP000580250">
    <property type="component" value="Unassembled WGS sequence"/>
</dbReference>
<protein>
    <submittedName>
        <fullName evidence="1">Uncharacterized protein</fullName>
    </submittedName>
</protein>
<name>A0A6V7WB74_MELEN</name>
<reference evidence="1 2" key="1">
    <citation type="submission" date="2020-08" db="EMBL/GenBank/DDBJ databases">
        <authorList>
            <person name="Koutsovoulos G."/>
            <person name="Danchin GJ E."/>
        </authorList>
    </citation>
    <scope>NUCLEOTIDE SEQUENCE [LARGE SCALE GENOMIC DNA]</scope>
</reference>
<dbReference type="OrthoDB" id="6251307at2759"/>
<sequence>MEYLNIPMRYISNGIHIYVNKQPKLIVSFNRYDLSNITQLEIKGAIEVSYVTLCP</sequence>
<proteinExistence type="predicted"/>
<comment type="caution">
    <text evidence="1">The sequence shown here is derived from an EMBL/GenBank/DDBJ whole genome shotgun (WGS) entry which is preliminary data.</text>
</comment>
<gene>
    <name evidence="1" type="ORF">MENT_LOCUS36812</name>
</gene>
<dbReference type="EMBL" id="CAJEWN010000503">
    <property type="protein sequence ID" value="CAD2184456.1"/>
    <property type="molecule type" value="Genomic_DNA"/>
</dbReference>
<evidence type="ECO:0000313" key="2">
    <source>
        <dbReference type="Proteomes" id="UP000580250"/>
    </source>
</evidence>
<dbReference type="AlphaFoldDB" id="A0A6V7WB74"/>